<accession>A0A0V0QPI7</accession>
<evidence type="ECO:0000256" key="7">
    <source>
        <dbReference type="ARBA" id="ARBA00022475"/>
    </source>
</evidence>
<evidence type="ECO:0000256" key="1">
    <source>
        <dbReference type="ARBA" id="ARBA00001946"/>
    </source>
</evidence>
<evidence type="ECO:0000256" key="12">
    <source>
        <dbReference type="ARBA" id="ARBA00022723"/>
    </source>
</evidence>
<evidence type="ECO:0000256" key="9">
    <source>
        <dbReference type="ARBA" id="ARBA00022527"/>
    </source>
</evidence>
<dbReference type="GO" id="GO:0031514">
    <property type="term" value="C:motile cilium"/>
    <property type="evidence" value="ECO:0007669"/>
    <property type="project" value="UniProtKB-SubCell"/>
</dbReference>
<dbReference type="PANTHER" id="PTHR24349">
    <property type="entry name" value="SERINE/THREONINE-PROTEIN KINASE"/>
    <property type="match status" value="1"/>
</dbReference>
<evidence type="ECO:0000256" key="15">
    <source>
        <dbReference type="ARBA" id="ARBA00022777"/>
    </source>
</evidence>
<name>A0A0V0QPI7_PSEPJ</name>
<dbReference type="EMBL" id="LDAU01000122">
    <property type="protein sequence ID" value="KRX03976.1"/>
    <property type="molecule type" value="Genomic_DNA"/>
</dbReference>
<keyword evidence="9" id="KW-0723">Serine/threonine-protein kinase</keyword>
<proteinExistence type="inferred from homology"/>
<dbReference type="InterPro" id="IPR050205">
    <property type="entry name" value="CDPK_Ser/Thr_kinases"/>
</dbReference>
<evidence type="ECO:0000256" key="20">
    <source>
        <dbReference type="ARBA" id="ARBA00023069"/>
    </source>
</evidence>
<keyword evidence="19" id="KW-0472">Membrane</keyword>
<dbReference type="SMART" id="SM00054">
    <property type="entry name" value="EFh"/>
    <property type="match status" value="3"/>
</dbReference>
<evidence type="ECO:0000256" key="10">
    <source>
        <dbReference type="ARBA" id="ARBA00022679"/>
    </source>
</evidence>
<comment type="catalytic activity">
    <reaction evidence="26">
        <text>L-seryl-[protein] + ATP = O-phospho-L-seryl-[protein] + ADP + H(+)</text>
        <dbReference type="Rhea" id="RHEA:17989"/>
        <dbReference type="Rhea" id="RHEA-COMP:9863"/>
        <dbReference type="Rhea" id="RHEA-COMP:11604"/>
        <dbReference type="ChEBI" id="CHEBI:15378"/>
        <dbReference type="ChEBI" id="CHEBI:29999"/>
        <dbReference type="ChEBI" id="CHEBI:30616"/>
        <dbReference type="ChEBI" id="CHEBI:83421"/>
        <dbReference type="ChEBI" id="CHEBI:456216"/>
        <dbReference type="EC" id="2.7.11.1"/>
    </reaction>
</comment>
<dbReference type="SUPFAM" id="SSF56112">
    <property type="entry name" value="Protein kinase-like (PK-like)"/>
    <property type="match status" value="1"/>
</dbReference>
<evidence type="ECO:0000259" key="32">
    <source>
        <dbReference type="PROSITE" id="PS50222"/>
    </source>
</evidence>
<dbReference type="FunFam" id="1.10.510.10:FF:000398">
    <property type="entry name" value="Calcium-dependent protein kinase 1"/>
    <property type="match status" value="1"/>
</dbReference>
<evidence type="ECO:0000259" key="31">
    <source>
        <dbReference type="PROSITE" id="PS50011"/>
    </source>
</evidence>
<dbReference type="AlphaFoldDB" id="A0A0V0QPI7"/>
<organism evidence="33 34">
    <name type="scientific">Pseudocohnilembus persalinus</name>
    <name type="common">Ciliate</name>
    <dbReference type="NCBI Taxonomy" id="266149"/>
    <lineage>
        <taxon>Eukaryota</taxon>
        <taxon>Sar</taxon>
        <taxon>Alveolata</taxon>
        <taxon>Ciliophora</taxon>
        <taxon>Intramacronucleata</taxon>
        <taxon>Oligohymenophorea</taxon>
        <taxon>Scuticociliatia</taxon>
        <taxon>Philasterida</taxon>
        <taxon>Pseudocohnilembidae</taxon>
        <taxon>Pseudocohnilembus</taxon>
    </lineage>
</organism>
<dbReference type="Pfam" id="PF00069">
    <property type="entry name" value="Pkinase"/>
    <property type="match status" value="1"/>
</dbReference>
<dbReference type="InParanoid" id="A0A0V0QPI7"/>
<keyword evidence="18" id="KW-0282">Flagellum</keyword>
<evidence type="ECO:0000256" key="21">
    <source>
        <dbReference type="ARBA" id="ARBA00023139"/>
    </source>
</evidence>
<dbReference type="FunCoup" id="A0A0V0QPI7">
    <property type="interactions" value="5"/>
</dbReference>
<keyword evidence="10" id="KW-0808">Transferase</keyword>
<dbReference type="Gene3D" id="1.10.510.10">
    <property type="entry name" value="Transferase(Phosphotransferase) domain 1"/>
    <property type="match status" value="1"/>
</dbReference>
<dbReference type="CDD" id="cd00051">
    <property type="entry name" value="EFh"/>
    <property type="match status" value="1"/>
</dbReference>
<dbReference type="GO" id="GO:0005524">
    <property type="term" value="F:ATP binding"/>
    <property type="evidence" value="ECO:0007669"/>
    <property type="project" value="UniProtKB-UniRule"/>
</dbReference>
<evidence type="ECO:0000313" key="33">
    <source>
        <dbReference type="EMBL" id="KRX03976.1"/>
    </source>
</evidence>
<comment type="subcellular location">
    <subcellularLocation>
        <location evidence="3">Cell membrane</location>
        <topology evidence="3">Lipid-anchor</topology>
        <orientation evidence="3">Cytoplasmic side</orientation>
    </subcellularLocation>
    <subcellularLocation>
        <location evidence="2">Cell projection</location>
        <location evidence="2">Cilium</location>
        <location evidence="2">Flagellum</location>
    </subcellularLocation>
    <subcellularLocation>
        <location evidence="4">Host cell membrane</location>
        <topology evidence="4">Lipid-anchor</topology>
    </subcellularLocation>
    <subcellularLocation>
        <location evidence="28">Parasitophorous vacuole membrane</location>
        <topology evidence="28">Lipid-anchor</topology>
    </subcellularLocation>
</comment>
<dbReference type="OMA" id="GCNDAAV"/>
<comment type="subunit">
    <text evidence="5">Monomer.</text>
</comment>
<feature type="domain" description="EF-hand" evidence="32">
    <location>
        <begin position="471"/>
        <end position="506"/>
    </location>
</feature>
<keyword evidence="7" id="KW-1003">Cell membrane</keyword>
<comment type="function">
    <text evidence="27">Calcium-dependent protein kinase which acts as a sensor and effector of intracellular Ca(2+) levels probably in part downstream of cGMP-activated PKG kinase. During the liver stage, involved in sporozoite motility and thus in sporozoite invasion of host hepatocytes, probably together with CDPK4 and CDPK5. In the mosquito midgut and during the last stage of male gamete exflagellation, may play a role in the rupture of the host erythrocyte membrane. In the mosquito midgut, required for the differentiation of the zygote into the ookinete by promoting the translational activation of a subset of repressed mRNAs; these mRNAs are kept repressed in the zygote by the DOZI- or CITH-containing mRNP complexes. Dispensable during the asexual blood stage.</text>
</comment>
<evidence type="ECO:0000256" key="6">
    <source>
        <dbReference type="ARBA" id="ARBA00012513"/>
    </source>
</evidence>
<feature type="domain" description="Protein kinase" evidence="31">
    <location>
        <begin position="62"/>
        <end position="319"/>
    </location>
</feature>
<feature type="binding site" evidence="30">
    <location>
        <position position="91"/>
    </location>
    <ligand>
        <name>ATP</name>
        <dbReference type="ChEBI" id="CHEBI:30616"/>
    </ligand>
</feature>
<keyword evidence="21" id="KW-0564">Palmitate</keyword>
<keyword evidence="8" id="KW-1032">Host cell membrane</keyword>
<evidence type="ECO:0000256" key="28">
    <source>
        <dbReference type="ARBA" id="ARBA00060437"/>
    </source>
</evidence>
<evidence type="ECO:0000256" key="2">
    <source>
        <dbReference type="ARBA" id="ARBA00004230"/>
    </source>
</evidence>
<dbReference type="InterPro" id="IPR011009">
    <property type="entry name" value="Kinase-like_dom_sf"/>
</dbReference>
<evidence type="ECO:0000256" key="22">
    <source>
        <dbReference type="ARBA" id="ARBA00023273"/>
    </source>
</evidence>
<dbReference type="InterPro" id="IPR011992">
    <property type="entry name" value="EF-hand-dom_pair"/>
</dbReference>
<gene>
    <name evidence="33" type="ORF">PPERSA_12423</name>
</gene>
<dbReference type="InterPro" id="IPR017441">
    <property type="entry name" value="Protein_kinase_ATP_BS"/>
</dbReference>
<comment type="cofactor">
    <cofactor evidence="1">
        <name>Mg(2+)</name>
        <dbReference type="ChEBI" id="CHEBI:18420"/>
    </cofactor>
</comment>
<dbReference type="PROSITE" id="PS00108">
    <property type="entry name" value="PROTEIN_KINASE_ST"/>
    <property type="match status" value="1"/>
</dbReference>
<evidence type="ECO:0000256" key="26">
    <source>
        <dbReference type="ARBA" id="ARBA00048679"/>
    </source>
</evidence>
<keyword evidence="12" id="KW-0479">Metal-binding</keyword>
<evidence type="ECO:0000256" key="8">
    <source>
        <dbReference type="ARBA" id="ARBA00022511"/>
    </source>
</evidence>
<dbReference type="PROSITE" id="PS50222">
    <property type="entry name" value="EF_HAND_2"/>
    <property type="match status" value="3"/>
</dbReference>
<sequence length="623" mass="72495">MGNKNQSYSPQTVQIEKSNFKFINQNSIKRGPINSINEFQISAMDFVQLDQNSTLFQNYKFENEDDIIGEGAFAEVKIVIHKFSDIKRACKIINKQTLSQSELSRLHEELIILKKLDHPNIVNVVDVYEDDNKIYIITELCTGGELFKRICDEGNFSEQTAANFIKQILQGVNFCHQRGIVHRDLKPENVLFANKETQLLKLIDFGGSTDFSKVNILKGIIGTPYYVAPEVIQQQSFYTEKCDLWSVGVILYVLLVGYPPFMGNTDEEIMHNVQTSKLQFNQKEWKHISQEAKNFIKQLMEKDINKRLSAEQALSSYWIKKYDNSQLSAKVQLKSCLKNLKVFRHKGKLQSALLTFIVNQLVTNQQKEDLLETFKQLDANNDGVLSREELIQGFQNMYNDKYRAEREVNRILEGNKNQYLKYTEFIMATVNKKNLLSKENLRKVFCMIDADNSGTIELDEIKHILKGAGQVSEQVWLELIKEADTDNNGVIDFTEFCQLMELVSNTEQNLKRLRSISSMSKSYNHIYQKRYQQNRQSSLQINNNSIHQPSPLFATNGQINKQIQQLQQQYNNEQDYDSVNFDEKNFNKDDLFGSIVEEKESEFDIEEFIDFNWNSNKFEQIYF</sequence>
<dbReference type="PROSITE" id="PS50011">
    <property type="entry name" value="PROTEIN_KINASE_DOM"/>
    <property type="match status" value="1"/>
</dbReference>
<evidence type="ECO:0000256" key="19">
    <source>
        <dbReference type="ARBA" id="ARBA00022870"/>
    </source>
</evidence>
<dbReference type="FunFam" id="3.30.200.20:FF:000315">
    <property type="entry name" value="Calcium-dependent protein kinase 3"/>
    <property type="match status" value="1"/>
</dbReference>
<keyword evidence="15 33" id="KW-0418">Kinase</keyword>
<evidence type="ECO:0000256" key="27">
    <source>
        <dbReference type="ARBA" id="ARBA00056933"/>
    </source>
</evidence>
<feature type="domain" description="EF-hand" evidence="32">
    <location>
        <begin position="365"/>
        <end position="400"/>
    </location>
</feature>
<dbReference type="PROSITE" id="PS00107">
    <property type="entry name" value="PROTEIN_KINASE_ATP"/>
    <property type="match status" value="1"/>
</dbReference>
<evidence type="ECO:0000256" key="18">
    <source>
        <dbReference type="ARBA" id="ARBA00022846"/>
    </source>
</evidence>
<evidence type="ECO:0000313" key="34">
    <source>
        <dbReference type="Proteomes" id="UP000054937"/>
    </source>
</evidence>
<dbReference type="EC" id="2.7.11.1" evidence="6"/>
<evidence type="ECO:0000256" key="30">
    <source>
        <dbReference type="PROSITE-ProRule" id="PRU10141"/>
    </source>
</evidence>
<dbReference type="InterPro" id="IPR018247">
    <property type="entry name" value="EF_Hand_1_Ca_BS"/>
</dbReference>
<reference evidence="33 34" key="1">
    <citation type="journal article" date="2015" name="Sci. Rep.">
        <title>Genome of the facultative scuticociliatosis pathogen Pseudocohnilembus persalinus provides insight into its virulence through horizontal gene transfer.</title>
        <authorList>
            <person name="Xiong J."/>
            <person name="Wang G."/>
            <person name="Cheng J."/>
            <person name="Tian M."/>
            <person name="Pan X."/>
            <person name="Warren A."/>
            <person name="Jiang C."/>
            <person name="Yuan D."/>
            <person name="Miao W."/>
        </authorList>
    </citation>
    <scope>NUCLEOTIDE SEQUENCE [LARGE SCALE GENOMIC DNA]</scope>
    <source>
        <strain evidence="33">36N120E</strain>
    </source>
</reference>
<dbReference type="InterPro" id="IPR002048">
    <property type="entry name" value="EF_hand_dom"/>
</dbReference>
<dbReference type="SUPFAM" id="SSF47473">
    <property type="entry name" value="EF-hand"/>
    <property type="match status" value="1"/>
</dbReference>
<evidence type="ECO:0000256" key="4">
    <source>
        <dbReference type="ARBA" id="ARBA00004425"/>
    </source>
</evidence>
<dbReference type="GO" id="GO:0004674">
    <property type="term" value="F:protein serine/threonine kinase activity"/>
    <property type="evidence" value="ECO:0007669"/>
    <property type="project" value="UniProtKB-KW"/>
</dbReference>
<evidence type="ECO:0000256" key="29">
    <source>
        <dbReference type="ARBA" id="ARBA00068067"/>
    </source>
</evidence>
<evidence type="ECO:0000256" key="17">
    <source>
        <dbReference type="ARBA" id="ARBA00022840"/>
    </source>
</evidence>
<keyword evidence="13" id="KW-0677">Repeat</keyword>
<keyword evidence="16" id="KW-0106">Calcium</keyword>
<keyword evidence="14 30" id="KW-0547">Nucleotide-binding</keyword>
<evidence type="ECO:0000256" key="24">
    <source>
        <dbReference type="ARBA" id="ARBA00024334"/>
    </source>
</evidence>
<feature type="domain" description="EF-hand" evidence="32">
    <location>
        <begin position="436"/>
        <end position="470"/>
    </location>
</feature>
<dbReference type="GO" id="GO:0020005">
    <property type="term" value="C:symbiont-containing vacuole membrane"/>
    <property type="evidence" value="ECO:0007669"/>
    <property type="project" value="UniProtKB-SubCell"/>
</dbReference>
<dbReference type="CDD" id="cd05117">
    <property type="entry name" value="STKc_CAMK"/>
    <property type="match status" value="1"/>
</dbReference>
<dbReference type="Gene3D" id="1.10.238.10">
    <property type="entry name" value="EF-hand"/>
    <property type="match status" value="2"/>
</dbReference>
<evidence type="ECO:0000256" key="13">
    <source>
        <dbReference type="ARBA" id="ARBA00022737"/>
    </source>
</evidence>
<keyword evidence="20" id="KW-0969">Cilium</keyword>
<comment type="caution">
    <text evidence="33">The sequence shown here is derived from an EMBL/GenBank/DDBJ whole genome shotgun (WGS) entry which is preliminary data.</text>
</comment>
<dbReference type="Gene3D" id="3.30.200.20">
    <property type="entry name" value="Phosphorylase Kinase, domain 1"/>
    <property type="match status" value="1"/>
</dbReference>
<keyword evidence="17 30" id="KW-0067">ATP-binding</keyword>
<dbReference type="Pfam" id="PF13202">
    <property type="entry name" value="EF-hand_5"/>
    <property type="match status" value="1"/>
</dbReference>
<dbReference type="Proteomes" id="UP000054937">
    <property type="component" value="Unassembled WGS sequence"/>
</dbReference>
<protein>
    <recommendedName>
        <fullName evidence="29">Calcium-dependent protein kinase 1</fullName>
        <ecNumber evidence="6">2.7.11.1</ecNumber>
    </recommendedName>
</protein>
<dbReference type="Pfam" id="PF13499">
    <property type="entry name" value="EF-hand_7"/>
    <property type="match status" value="1"/>
</dbReference>
<evidence type="ECO:0000256" key="3">
    <source>
        <dbReference type="ARBA" id="ARBA00004342"/>
    </source>
</evidence>
<comment type="similarity">
    <text evidence="24">Belongs to the protein kinase superfamily. Ser/Thr protein kinase family. CDPK subfamily.</text>
</comment>
<dbReference type="SMART" id="SM00220">
    <property type="entry name" value="S_TKc"/>
    <property type="match status" value="1"/>
</dbReference>
<dbReference type="FunFam" id="1.10.238.10:FF:000003">
    <property type="entry name" value="Calmodulin A"/>
    <property type="match status" value="1"/>
</dbReference>
<keyword evidence="19" id="KW-1043">Host membrane</keyword>
<evidence type="ECO:0000256" key="5">
    <source>
        <dbReference type="ARBA" id="ARBA00011245"/>
    </source>
</evidence>
<evidence type="ECO:0000256" key="16">
    <source>
        <dbReference type="ARBA" id="ARBA00022837"/>
    </source>
</evidence>
<dbReference type="GO" id="GO:0020002">
    <property type="term" value="C:host cell plasma membrane"/>
    <property type="evidence" value="ECO:0007669"/>
    <property type="project" value="UniProtKB-SubCell"/>
</dbReference>
<dbReference type="GO" id="GO:0005509">
    <property type="term" value="F:calcium ion binding"/>
    <property type="evidence" value="ECO:0007669"/>
    <property type="project" value="InterPro"/>
</dbReference>
<evidence type="ECO:0000256" key="25">
    <source>
        <dbReference type="ARBA" id="ARBA00047899"/>
    </source>
</evidence>
<evidence type="ECO:0000256" key="23">
    <source>
        <dbReference type="ARBA" id="ARBA00023288"/>
    </source>
</evidence>
<keyword evidence="11" id="KW-0519">Myristate</keyword>
<dbReference type="PROSITE" id="PS00018">
    <property type="entry name" value="EF_HAND_1"/>
    <property type="match status" value="2"/>
</dbReference>
<dbReference type="InterPro" id="IPR000719">
    <property type="entry name" value="Prot_kinase_dom"/>
</dbReference>
<dbReference type="InterPro" id="IPR008271">
    <property type="entry name" value="Ser/Thr_kinase_AS"/>
</dbReference>
<dbReference type="GO" id="GO:0005886">
    <property type="term" value="C:plasma membrane"/>
    <property type="evidence" value="ECO:0007669"/>
    <property type="project" value="UniProtKB-SubCell"/>
</dbReference>
<keyword evidence="34" id="KW-1185">Reference proteome</keyword>
<comment type="catalytic activity">
    <reaction evidence="25">
        <text>L-threonyl-[protein] + ATP = O-phospho-L-threonyl-[protein] + ADP + H(+)</text>
        <dbReference type="Rhea" id="RHEA:46608"/>
        <dbReference type="Rhea" id="RHEA-COMP:11060"/>
        <dbReference type="Rhea" id="RHEA-COMP:11605"/>
        <dbReference type="ChEBI" id="CHEBI:15378"/>
        <dbReference type="ChEBI" id="CHEBI:30013"/>
        <dbReference type="ChEBI" id="CHEBI:30616"/>
        <dbReference type="ChEBI" id="CHEBI:61977"/>
        <dbReference type="ChEBI" id="CHEBI:456216"/>
        <dbReference type="EC" id="2.7.11.1"/>
    </reaction>
</comment>
<keyword evidence="22" id="KW-0966">Cell projection</keyword>
<dbReference type="OrthoDB" id="40902at2759"/>
<evidence type="ECO:0000256" key="11">
    <source>
        <dbReference type="ARBA" id="ARBA00022707"/>
    </source>
</evidence>
<evidence type="ECO:0000256" key="14">
    <source>
        <dbReference type="ARBA" id="ARBA00022741"/>
    </source>
</evidence>
<keyword evidence="23" id="KW-0449">Lipoprotein</keyword>